<dbReference type="OrthoDB" id="10263751at2759"/>
<reference evidence="6 7" key="1">
    <citation type="submission" date="2019-08" db="EMBL/GenBank/DDBJ databases">
        <title>Draft genome sequences of two oriental melons (Cucumis melo L. var makuwa).</title>
        <authorList>
            <person name="Kwon S.-Y."/>
        </authorList>
    </citation>
    <scope>NUCLEOTIDE SEQUENCE [LARGE SCALE GENOMIC DNA]</scope>
    <source>
        <strain evidence="7">cv. SW 3</strain>
        <tissue evidence="6">Leaf</tissue>
    </source>
</reference>
<dbReference type="CDD" id="cd02947">
    <property type="entry name" value="TRX_family"/>
    <property type="match status" value="2"/>
</dbReference>
<evidence type="ECO:0000256" key="2">
    <source>
        <dbReference type="ARBA" id="ARBA00023157"/>
    </source>
</evidence>
<dbReference type="PANTHER" id="PTHR46115">
    <property type="entry name" value="THIOREDOXIN-LIKE PROTEIN 1"/>
    <property type="match status" value="1"/>
</dbReference>
<dbReference type="Pfam" id="PF00085">
    <property type="entry name" value="Thioredoxin"/>
    <property type="match status" value="2"/>
</dbReference>
<protein>
    <submittedName>
        <fullName evidence="6">Thioredoxin H-type 1</fullName>
    </submittedName>
</protein>
<keyword evidence="1" id="KW-0813">Transport</keyword>
<evidence type="ECO:0000256" key="1">
    <source>
        <dbReference type="ARBA" id="ARBA00022982"/>
    </source>
</evidence>
<evidence type="ECO:0000256" key="3">
    <source>
        <dbReference type="ARBA" id="ARBA00023284"/>
    </source>
</evidence>
<name>A0A5A7VIA6_CUCMM</name>
<sequence length="215" mass="23240">MAEEGQVIGIHSVEEFDALVLKGKETGKLIVVDFTASWCPPCRFIAPVFAELAKTYPHVIFLKVDVDEVQPIAARFKVEAMPTFAFVKDGEEVSARRIVGADKVGLGRNVSELCGPVPSTSVVVVDFTASWCGPCRTIAPYFSELAKNHPGVMFLKVDVDELNAIASEWKINAMPTFVFVKGGETLHKIVGADRAALLKKIEELKTSTAAATSTA</sequence>
<dbReference type="STRING" id="1194695.A0A5A7VIA6"/>
<dbReference type="EMBL" id="SSTE01001846">
    <property type="protein sequence ID" value="KAA0065199.1"/>
    <property type="molecule type" value="Genomic_DNA"/>
</dbReference>
<keyword evidence="2" id="KW-1015">Disulfide bond</keyword>
<dbReference type="FunFam" id="3.40.30.10:FF:000245">
    <property type="entry name" value="Thioredoxin"/>
    <property type="match status" value="1"/>
</dbReference>
<dbReference type="AlphaFoldDB" id="A0A5A7VIA6"/>
<gene>
    <name evidence="6" type="ORF">E6C27_scaffold82G005360</name>
</gene>
<dbReference type="Proteomes" id="UP000321393">
    <property type="component" value="Unassembled WGS sequence"/>
</dbReference>
<dbReference type="SUPFAM" id="SSF52833">
    <property type="entry name" value="Thioredoxin-like"/>
    <property type="match status" value="2"/>
</dbReference>
<dbReference type="PRINTS" id="PR00421">
    <property type="entry name" value="THIOREDOXIN"/>
</dbReference>
<organism evidence="6 7">
    <name type="scientific">Cucumis melo var. makuwa</name>
    <name type="common">Oriental melon</name>
    <dbReference type="NCBI Taxonomy" id="1194695"/>
    <lineage>
        <taxon>Eukaryota</taxon>
        <taxon>Viridiplantae</taxon>
        <taxon>Streptophyta</taxon>
        <taxon>Embryophyta</taxon>
        <taxon>Tracheophyta</taxon>
        <taxon>Spermatophyta</taxon>
        <taxon>Magnoliopsida</taxon>
        <taxon>eudicotyledons</taxon>
        <taxon>Gunneridae</taxon>
        <taxon>Pentapetalae</taxon>
        <taxon>rosids</taxon>
        <taxon>fabids</taxon>
        <taxon>Cucurbitales</taxon>
        <taxon>Cucurbitaceae</taxon>
        <taxon>Benincaseae</taxon>
        <taxon>Cucumis</taxon>
    </lineage>
</organism>
<comment type="similarity">
    <text evidence="4">Belongs to the thioredoxin family. Plant F-type subfamily.</text>
</comment>
<accession>A0A5A7VIA6</accession>
<feature type="domain" description="Thioredoxin" evidence="5">
    <location>
        <begin position="70"/>
        <end position="206"/>
    </location>
</feature>
<keyword evidence="3" id="KW-0676">Redox-active center</keyword>
<dbReference type="InterPro" id="IPR017937">
    <property type="entry name" value="Thioredoxin_CS"/>
</dbReference>
<dbReference type="Gene3D" id="3.40.30.10">
    <property type="entry name" value="Glutaredoxin"/>
    <property type="match status" value="2"/>
</dbReference>
<comment type="caution">
    <text evidence="6">The sequence shown here is derived from an EMBL/GenBank/DDBJ whole genome shotgun (WGS) entry which is preliminary data.</text>
</comment>
<dbReference type="PROSITE" id="PS51352">
    <property type="entry name" value="THIOREDOXIN_2"/>
    <property type="match status" value="1"/>
</dbReference>
<evidence type="ECO:0000259" key="5">
    <source>
        <dbReference type="PROSITE" id="PS51352"/>
    </source>
</evidence>
<proteinExistence type="inferred from homology"/>
<dbReference type="InterPro" id="IPR013766">
    <property type="entry name" value="Thioredoxin_domain"/>
</dbReference>
<evidence type="ECO:0000313" key="6">
    <source>
        <dbReference type="EMBL" id="KAA0065199.1"/>
    </source>
</evidence>
<keyword evidence="1" id="KW-0249">Electron transport</keyword>
<evidence type="ECO:0000313" key="7">
    <source>
        <dbReference type="Proteomes" id="UP000321393"/>
    </source>
</evidence>
<dbReference type="InterPro" id="IPR036249">
    <property type="entry name" value="Thioredoxin-like_sf"/>
</dbReference>
<evidence type="ECO:0000256" key="4">
    <source>
        <dbReference type="ARBA" id="ARBA00038337"/>
    </source>
</evidence>
<dbReference type="PROSITE" id="PS00194">
    <property type="entry name" value="THIOREDOXIN_1"/>
    <property type="match status" value="2"/>
</dbReference>